<comment type="function">
    <text evidence="6">Choline transporter.</text>
</comment>
<evidence type="ECO:0000256" key="4">
    <source>
        <dbReference type="ARBA" id="ARBA00022989"/>
    </source>
</evidence>
<evidence type="ECO:0000256" key="6">
    <source>
        <dbReference type="RuleBase" id="RU368066"/>
    </source>
</evidence>
<evidence type="ECO:0000256" key="5">
    <source>
        <dbReference type="ARBA" id="ARBA00023136"/>
    </source>
</evidence>
<dbReference type="GO" id="GO:0022857">
    <property type="term" value="F:transmembrane transporter activity"/>
    <property type="evidence" value="ECO:0007669"/>
    <property type="project" value="UniProtKB-UniRule"/>
</dbReference>
<evidence type="ECO:0000313" key="8">
    <source>
        <dbReference type="Proteomes" id="UP001279734"/>
    </source>
</evidence>
<dbReference type="GO" id="GO:0005886">
    <property type="term" value="C:plasma membrane"/>
    <property type="evidence" value="ECO:0007669"/>
    <property type="project" value="UniProtKB-SubCell"/>
</dbReference>
<evidence type="ECO:0000313" key="7">
    <source>
        <dbReference type="EMBL" id="GMH26552.1"/>
    </source>
</evidence>
<keyword evidence="4 6" id="KW-1133">Transmembrane helix</keyword>
<feature type="transmembrane region" description="Helical" evidence="6">
    <location>
        <begin position="96"/>
        <end position="115"/>
    </location>
</feature>
<feature type="transmembrane region" description="Helical" evidence="6">
    <location>
        <begin position="64"/>
        <end position="84"/>
    </location>
</feature>
<proteinExistence type="inferred from homology"/>
<dbReference type="EMBL" id="BSYO01000031">
    <property type="protein sequence ID" value="GMH26552.1"/>
    <property type="molecule type" value="Genomic_DNA"/>
</dbReference>
<feature type="transmembrane region" description="Helical" evidence="6">
    <location>
        <begin position="23"/>
        <end position="44"/>
    </location>
</feature>
<dbReference type="PANTHER" id="PTHR12385:SF84">
    <property type="entry name" value="CHOLINE TRANSPORTER-LIKE PROTEIN"/>
    <property type="match status" value="1"/>
</dbReference>
<dbReference type="Proteomes" id="UP001279734">
    <property type="component" value="Unassembled WGS sequence"/>
</dbReference>
<feature type="transmembrane region" description="Helical" evidence="6">
    <location>
        <begin position="121"/>
        <end position="142"/>
    </location>
</feature>
<evidence type="ECO:0000256" key="3">
    <source>
        <dbReference type="ARBA" id="ARBA00022692"/>
    </source>
</evidence>
<comment type="subcellular location">
    <subcellularLocation>
        <location evidence="6">Cell membrane</location>
        <topology evidence="6">Multi-pass membrane protein</topology>
    </subcellularLocation>
    <subcellularLocation>
        <location evidence="1">Membrane</location>
        <topology evidence="1">Multi-pass membrane protein</topology>
    </subcellularLocation>
</comment>
<organism evidence="7 8">
    <name type="scientific">Nepenthes gracilis</name>
    <name type="common">Slender pitcher plant</name>
    <dbReference type="NCBI Taxonomy" id="150966"/>
    <lineage>
        <taxon>Eukaryota</taxon>
        <taxon>Viridiplantae</taxon>
        <taxon>Streptophyta</taxon>
        <taxon>Embryophyta</taxon>
        <taxon>Tracheophyta</taxon>
        <taxon>Spermatophyta</taxon>
        <taxon>Magnoliopsida</taxon>
        <taxon>eudicotyledons</taxon>
        <taxon>Gunneridae</taxon>
        <taxon>Pentapetalae</taxon>
        <taxon>Caryophyllales</taxon>
        <taxon>Nepenthaceae</taxon>
        <taxon>Nepenthes</taxon>
    </lineage>
</organism>
<accession>A0AAD3TDL5</accession>
<evidence type="ECO:0000256" key="1">
    <source>
        <dbReference type="ARBA" id="ARBA00004141"/>
    </source>
</evidence>
<reference evidence="7" key="1">
    <citation type="submission" date="2023-05" db="EMBL/GenBank/DDBJ databases">
        <title>Nepenthes gracilis genome sequencing.</title>
        <authorList>
            <person name="Fukushima K."/>
        </authorList>
    </citation>
    <scope>NUCLEOTIDE SEQUENCE</scope>
    <source>
        <strain evidence="7">SING2019-196</strain>
    </source>
</reference>
<comment type="similarity">
    <text evidence="2 6">Belongs to the CTL (choline transporter-like) family.</text>
</comment>
<feature type="transmembrane region" description="Helical" evidence="6">
    <location>
        <begin position="198"/>
        <end position="218"/>
    </location>
</feature>
<dbReference type="AlphaFoldDB" id="A0AAD3TDL5"/>
<keyword evidence="5 6" id="KW-0472">Membrane</keyword>
<gene>
    <name evidence="7" type="ORF">Nepgr_028395</name>
</gene>
<name>A0AAD3TDL5_NEPGR</name>
<keyword evidence="8" id="KW-1185">Reference proteome</keyword>
<feature type="transmembrane region" description="Helical" evidence="6">
    <location>
        <begin position="345"/>
        <end position="366"/>
    </location>
</feature>
<sequence>MQMEGPGSLIESPSAAGVFSRKLLVIFFFLNFFLVAFLTVALVVRGILLSREGKDAHHFRPLDWYAPLFASVGCAGIVALAWQIGTRCNPSRVINAAFWFGPLLTIGIGVLLVSAGSAGGLAVGVSAIVSAVVLSLYGCWVHPRLNYAGRVLLVSTATLPAKTIPLTISAIITGVLYSCFLVSGIGGATAAGSSMDTLFIVVIVLSFAWTMQVIKNILQVTISRIKYLNFASGMDVDTSTAFSHAVKYSMGTICAGSIVVPVLGLIRGSSRFISLVAGDTEEFMFSCTSCCSSVASKLIYYGNRWGFVHVGVYDKGIVRASKDTWEMFGRAGMGQLIDTDLTSSFCFLCGLSGGAVSSLVGGSWALALREGYATQISFYAFFIGYFMTRVAMAWLQACVSAYYVAFAENPQSARSSLLSDSSEATSEYSTNSFVMGLCAGFSSSELATKATKVVSLSLINSCDFDGIVWCYKGTASCLDENQLAKSSAVSLRTFAALIQAPHLPLSLIKIDPNFVAEQAARESSHTKQDQYAEMRRRRDEKHEAKEWQLQLFLQFSRSREKDVSKKLEFKVLRISNCCNENLENLAVGMQVERS</sequence>
<keyword evidence="3 6" id="KW-0812">Transmembrane</keyword>
<comment type="caution">
    <text evidence="7">The sequence shown here is derived from an EMBL/GenBank/DDBJ whole genome shotgun (WGS) entry which is preliminary data.</text>
</comment>
<dbReference type="PANTHER" id="PTHR12385">
    <property type="entry name" value="CHOLINE TRANSPORTER-LIKE (SLC FAMILY 44)"/>
    <property type="match status" value="1"/>
</dbReference>
<evidence type="ECO:0000256" key="2">
    <source>
        <dbReference type="ARBA" id="ARBA00007168"/>
    </source>
</evidence>
<feature type="transmembrane region" description="Helical" evidence="6">
    <location>
        <begin position="378"/>
        <end position="405"/>
    </location>
</feature>
<dbReference type="InterPro" id="IPR007603">
    <property type="entry name" value="Choline_transptr-like"/>
</dbReference>
<dbReference type="Pfam" id="PF04515">
    <property type="entry name" value="Choline_transpo"/>
    <property type="match status" value="1"/>
</dbReference>
<feature type="transmembrane region" description="Helical" evidence="6">
    <location>
        <begin position="163"/>
        <end position="186"/>
    </location>
</feature>
<protein>
    <recommendedName>
        <fullName evidence="6">Choline transporter-like protein</fullName>
    </recommendedName>
</protein>